<gene>
    <name evidence="2" type="ORF">GCM10011332_29360</name>
</gene>
<keyword evidence="1" id="KW-0472">Membrane</keyword>
<evidence type="ECO:0000313" key="2">
    <source>
        <dbReference type="EMBL" id="GGF73420.1"/>
    </source>
</evidence>
<reference evidence="2" key="1">
    <citation type="journal article" date="2014" name="Int. J. Syst. Evol. Microbiol.">
        <title>Complete genome sequence of Corynebacterium casei LMG S-19264T (=DSM 44701T), isolated from a smear-ripened cheese.</title>
        <authorList>
            <consortium name="US DOE Joint Genome Institute (JGI-PGF)"/>
            <person name="Walter F."/>
            <person name="Albersmeier A."/>
            <person name="Kalinowski J."/>
            <person name="Ruckert C."/>
        </authorList>
    </citation>
    <scope>NUCLEOTIDE SEQUENCE</scope>
    <source>
        <strain evidence="2">CGMCC 1.15254</strain>
    </source>
</reference>
<sequence>MSDWKKVEKWQNPTDEDKPFKQHFVETLIALKTEIEVHRKHRIRKEMDELIAPPPSFSDRADRIRRNLLIVAGVAVFYKSFDLKITAASSPSTAFLGLKIEGLTPVAIDTGLTFLVAYLLAHFFVEAATAHLQYFGHTFGRTYEETSTRWLLTVWRIRYFLLESVIPLGLGYWALQLLPVKAAFFGWML</sequence>
<evidence type="ECO:0000313" key="3">
    <source>
        <dbReference type="Proteomes" id="UP000632498"/>
    </source>
</evidence>
<name>A0A917C779_9PROT</name>
<dbReference type="Proteomes" id="UP000632498">
    <property type="component" value="Unassembled WGS sequence"/>
</dbReference>
<keyword evidence="3" id="KW-1185">Reference proteome</keyword>
<reference evidence="2" key="2">
    <citation type="submission" date="2020-09" db="EMBL/GenBank/DDBJ databases">
        <authorList>
            <person name="Sun Q."/>
            <person name="Zhou Y."/>
        </authorList>
    </citation>
    <scope>NUCLEOTIDE SEQUENCE</scope>
    <source>
        <strain evidence="2">CGMCC 1.15254</strain>
    </source>
</reference>
<proteinExistence type="predicted"/>
<accession>A0A917C779</accession>
<evidence type="ECO:0000256" key="1">
    <source>
        <dbReference type="SAM" id="Phobius"/>
    </source>
</evidence>
<keyword evidence="1" id="KW-1133">Transmembrane helix</keyword>
<protein>
    <submittedName>
        <fullName evidence="2">Uncharacterized protein</fullName>
    </submittedName>
</protein>
<comment type="caution">
    <text evidence="2">The sequence shown here is derived from an EMBL/GenBank/DDBJ whole genome shotgun (WGS) entry which is preliminary data.</text>
</comment>
<keyword evidence="1" id="KW-0812">Transmembrane</keyword>
<dbReference type="RefSeq" id="WP_188666609.1">
    <property type="nucleotide sequence ID" value="NZ_BMHV01000028.1"/>
</dbReference>
<organism evidence="2 3">
    <name type="scientific">Terasakiella brassicae</name>
    <dbReference type="NCBI Taxonomy" id="1634917"/>
    <lineage>
        <taxon>Bacteria</taxon>
        <taxon>Pseudomonadati</taxon>
        <taxon>Pseudomonadota</taxon>
        <taxon>Alphaproteobacteria</taxon>
        <taxon>Rhodospirillales</taxon>
        <taxon>Terasakiellaceae</taxon>
        <taxon>Terasakiella</taxon>
    </lineage>
</organism>
<dbReference type="AlphaFoldDB" id="A0A917C779"/>
<dbReference type="EMBL" id="BMHV01000028">
    <property type="protein sequence ID" value="GGF73420.1"/>
    <property type="molecule type" value="Genomic_DNA"/>
</dbReference>
<feature type="transmembrane region" description="Helical" evidence="1">
    <location>
        <begin position="159"/>
        <end position="178"/>
    </location>
</feature>